<dbReference type="RefSeq" id="WP_015763407.1">
    <property type="nucleotide sequence ID" value="NZ_CP039375.1"/>
</dbReference>
<accession>A0A4D6KFU9</accession>
<evidence type="ECO:0000313" key="2">
    <source>
        <dbReference type="Proteomes" id="UP000297053"/>
    </source>
</evidence>
<evidence type="ECO:0000313" key="1">
    <source>
        <dbReference type="EMBL" id="QCD66964.1"/>
    </source>
</evidence>
<reference evidence="1 2" key="2">
    <citation type="submission" date="2019-04" db="EMBL/GenBank/DDBJ databases">
        <authorList>
            <person name="Yang S."/>
            <person name="Wei W."/>
        </authorList>
    </citation>
    <scope>NUCLEOTIDE SEQUENCE [LARGE SCALE GENOMIC DNA]</scope>
    <source>
        <strain evidence="2">ZP60</strain>
    </source>
</reference>
<dbReference type="OMA" id="FRAERAW"/>
<name>A0A4D6KFU9_9EURY</name>
<reference evidence="1 2" key="1">
    <citation type="submission" date="2019-04" db="EMBL/GenBank/DDBJ databases">
        <title>Complete genome sequence of Arthrobacter sp. ZXY-2 associated with effective atrazine degradation and salt adaptation.</title>
        <authorList>
            <person name="Zhao X."/>
        </authorList>
    </citation>
    <scope>NUCLEOTIDE SEQUENCE [LARGE SCALE GENOMIC DNA]</scope>
    <source>
        <strain evidence="2">ZP60</strain>
    </source>
</reference>
<organism evidence="1 2">
    <name type="scientific">Halomicrobium mukohataei</name>
    <dbReference type="NCBI Taxonomy" id="57705"/>
    <lineage>
        <taxon>Archaea</taxon>
        <taxon>Methanobacteriati</taxon>
        <taxon>Methanobacteriota</taxon>
        <taxon>Stenosarchaea group</taxon>
        <taxon>Halobacteria</taxon>
        <taxon>Halobacteriales</taxon>
        <taxon>Haloarculaceae</taxon>
        <taxon>Halomicrobium</taxon>
    </lineage>
</organism>
<dbReference type="InterPro" id="IPR055540">
    <property type="entry name" value="DUF7116"/>
</dbReference>
<dbReference type="EMBL" id="CP039375">
    <property type="protein sequence ID" value="QCD66964.1"/>
    <property type="molecule type" value="Genomic_DNA"/>
</dbReference>
<dbReference type="KEGG" id="halz:E5139_15415"/>
<dbReference type="AlphaFoldDB" id="A0A4D6KFU9"/>
<sequence>MAAVTTSLADQASSIFADLGYSVSRTDGELRAERKWRVVRVTCSEPSTIPTDGRHRCFVTEMEDAVTTYRRLSVESPSYDWAVLGVDDDGEYAVYRPSA</sequence>
<dbReference type="GeneID" id="42180358"/>
<gene>
    <name evidence="1" type="ORF">E5139_15415</name>
</gene>
<dbReference type="Proteomes" id="UP000297053">
    <property type="component" value="Chromosome"/>
</dbReference>
<protein>
    <submittedName>
        <fullName evidence="1">Uncharacterized protein</fullName>
    </submittedName>
</protein>
<proteinExistence type="predicted"/>
<dbReference type="Pfam" id="PF23429">
    <property type="entry name" value="DUF7116"/>
    <property type="match status" value="1"/>
</dbReference>